<dbReference type="InterPro" id="IPR004879">
    <property type="entry name" value="Ssp411-like_TRX"/>
</dbReference>
<feature type="chain" id="PRO_5009105426" evidence="1">
    <location>
        <begin position="22"/>
        <end position="733"/>
    </location>
</feature>
<dbReference type="EC" id="5.1.3.11" evidence="3"/>
<dbReference type="CDD" id="cd02955">
    <property type="entry name" value="SSP411"/>
    <property type="match status" value="1"/>
</dbReference>
<dbReference type="Gene3D" id="3.40.30.10">
    <property type="entry name" value="Glutaredoxin"/>
    <property type="match status" value="1"/>
</dbReference>
<evidence type="ECO:0000313" key="3">
    <source>
        <dbReference type="EMBL" id="AOS45600.1"/>
    </source>
</evidence>
<dbReference type="InterPro" id="IPR012341">
    <property type="entry name" value="6hp_glycosidase-like_sf"/>
</dbReference>
<dbReference type="GO" id="GO:0047736">
    <property type="term" value="F:cellobiose epimerase activity"/>
    <property type="evidence" value="ECO:0007669"/>
    <property type="project" value="UniProtKB-EC"/>
</dbReference>
<dbReference type="PIRSF" id="PIRSF006402">
    <property type="entry name" value="UCP006402_thioredoxin"/>
    <property type="match status" value="1"/>
</dbReference>
<dbReference type="SUPFAM" id="SSF52833">
    <property type="entry name" value="Thioredoxin-like"/>
    <property type="match status" value="1"/>
</dbReference>
<dbReference type="Proteomes" id="UP000095228">
    <property type="component" value="Chromosome"/>
</dbReference>
<protein>
    <submittedName>
        <fullName evidence="3">Cellobiose 2-epimerase</fullName>
        <ecNumber evidence="3">5.1.3.11</ecNumber>
    </submittedName>
</protein>
<sequence length="733" mass="80245">MPIRVFILCTTALLLVMRLTAAEESGNRLRHENSPYLLQHASQPVDWYPWGPEAFARARAENKLIFLSVGYSTCHWCHVMARESFADPATAALLNAHFICIKVDREERPDVDRVYQTFVQATTGAGGWPLTVWLSPELKPLFGGTYFPRDRDAGLPALRDISTRLADLWQQAPDKLTTQAATVWQALVTESRLSAGAGQLPVAELRGRGLAAAQAAFDPVHGGFEGAPKFPNPVMLDFLLDEAATAADPARRQQARNLATRSLHALAAGGIHDQLGGGFHRYAVDAAWRIPHFEKMLYDQAQLAGVFLTASQLTADPTFRDTAVDTLGYVRERLTAPEGGFYTAEDAESAAPDQPGGHAEGAFYAWTMAELTEVLGPGDAALFAYAYGLQPEGNLTAGTDPAPAGWNVLYRAQPMAAVARHFERREAEVQAVLDRARDALRTHRAARPRPLRDDKIVTAWNGLMISAFARAAQVLDAPEHAATAARAATFLHNQLRDPATGRLAHCYRAGRPDGRGFAEDYAFLIQGLLDLYEATFDAPTLAWAAELQDIQDQLFWDETDGGYFASTAGADDVLLRLKVSDDGAEPSPNSVAIRNLARLAALLHRPDWHARAARTARAFSAQLAQAPFSLPQMLAAIGWLEGTPQQILIQGEPGQPGTADLVREVWRRYLPRRVLVRIDRVSRAYLESRVEFIRALPDDPAGAPMAYVCENFVCRLPTGEPAILRVQLAAGEK</sequence>
<keyword evidence="4" id="KW-1185">Reference proteome</keyword>
<dbReference type="Gene3D" id="1.50.10.10">
    <property type="match status" value="1"/>
</dbReference>
<dbReference type="PANTHER" id="PTHR42899:SF1">
    <property type="entry name" value="SPERMATOGENESIS-ASSOCIATED PROTEIN 20"/>
    <property type="match status" value="1"/>
</dbReference>
<organism evidence="3 4">
    <name type="scientific">Lacunisphaera limnophila</name>
    <dbReference type="NCBI Taxonomy" id="1838286"/>
    <lineage>
        <taxon>Bacteria</taxon>
        <taxon>Pseudomonadati</taxon>
        <taxon>Verrucomicrobiota</taxon>
        <taxon>Opitutia</taxon>
        <taxon>Opitutales</taxon>
        <taxon>Opitutaceae</taxon>
        <taxon>Lacunisphaera</taxon>
    </lineage>
</organism>
<dbReference type="Pfam" id="PF03190">
    <property type="entry name" value="Thioredox_DsbH"/>
    <property type="match status" value="1"/>
</dbReference>
<dbReference type="InterPro" id="IPR008928">
    <property type="entry name" value="6-hairpin_glycosidase_sf"/>
</dbReference>
<feature type="domain" description="Spermatogenesis-associated protein 20-like TRX" evidence="2">
    <location>
        <begin position="27"/>
        <end position="187"/>
    </location>
</feature>
<dbReference type="RefSeq" id="WP_083270340.1">
    <property type="nucleotide sequence ID" value="NZ_CP016094.1"/>
</dbReference>
<evidence type="ECO:0000313" key="4">
    <source>
        <dbReference type="Proteomes" id="UP000095228"/>
    </source>
</evidence>
<name>A0A1D8AXJ9_9BACT</name>
<feature type="signal peptide" evidence="1">
    <location>
        <begin position="1"/>
        <end position="21"/>
    </location>
</feature>
<dbReference type="PATRIC" id="fig|1838286.3.peg.2699"/>
<dbReference type="EMBL" id="CP016094">
    <property type="protein sequence ID" value="AOS45600.1"/>
    <property type="molecule type" value="Genomic_DNA"/>
</dbReference>
<proteinExistence type="predicted"/>
<evidence type="ECO:0000256" key="1">
    <source>
        <dbReference type="SAM" id="SignalP"/>
    </source>
</evidence>
<gene>
    <name evidence="3" type="ORF">Verru16b_02683</name>
</gene>
<reference evidence="3 4" key="1">
    <citation type="submission" date="2016-06" db="EMBL/GenBank/DDBJ databases">
        <title>Three novel species with peptidoglycan cell walls form the new genus Lacunisphaera gen. nov. in the family Opitutaceae of the verrucomicrobial subdivision 4.</title>
        <authorList>
            <person name="Rast P."/>
            <person name="Gloeckner I."/>
            <person name="Jogler M."/>
            <person name="Boedeker C."/>
            <person name="Jeske O."/>
            <person name="Wiegand S."/>
            <person name="Reinhardt R."/>
            <person name="Schumann P."/>
            <person name="Rohde M."/>
            <person name="Spring S."/>
            <person name="Gloeckner F.O."/>
            <person name="Jogler C."/>
        </authorList>
    </citation>
    <scope>NUCLEOTIDE SEQUENCE [LARGE SCALE GENOMIC DNA]</scope>
    <source>
        <strain evidence="3 4">IG16b</strain>
    </source>
</reference>
<accession>A0A1D8AXJ9</accession>
<dbReference type="AlphaFoldDB" id="A0A1D8AXJ9"/>
<dbReference type="OrthoDB" id="9762614at2"/>
<keyword evidence="1" id="KW-0732">Signal</keyword>
<keyword evidence="3" id="KW-0413">Isomerase</keyword>
<dbReference type="PANTHER" id="PTHR42899">
    <property type="entry name" value="SPERMATOGENESIS-ASSOCIATED PROTEIN 20"/>
    <property type="match status" value="1"/>
</dbReference>
<evidence type="ECO:0000259" key="2">
    <source>
        <dbReference type="Pfam" id="PF03190"/>
    </source>
</evidence>
<dbReference type="InterPro" id="IPR024705">
    <property type="entry name" value="Ssp411"/>
</dbReference>
<dbReference type="InterPro" id="IPR036249">
    <property type="entry name" value="Thioredoxin-like_sf"/>
</dbReference>
<dbReference type="GO" id="GO:0005975">
    <property type="term" value="P:carbohydrate metabolic process"/>
    <property type="evidence" value="ECO:0007669"/>
    <property type="project" value="InterPro"/>
</dbReference>
<dbReference type="SUPFAM" id="SSF48208">
    <property type="entry name" value="Six-hairpin glycosidases"/>
    <property type="match status" value="1"/>
</dbReference>
<dbReference type="KEGG" id="obg:Verru16b_02683"/>
<dbReference type="STRING" id="1838286.Verru16b_02683"/>